<organism evidence="1 2">
    <name type="scientific">candidate division TA06 bacterium</name>
    <dbReference type="NCBI Taxonomy" id="2250710"/>
    <lineage>
        <taxon>Bacteria</taxon>
        <taxon>Bacteria division TA06</taxon>
    </lineage>
</organism>
<evidence type="ECO:0000313" key="2">
    <source>
        <dbReference type="Proteomes" id="UP000736328"/>
    </source>
</evidence>
<proteinExistence type="predicted"/>
<dbReference type="SUPFAM" id="SSF143100">
    <property type="entry name" value="TTHA1013/TTHA0281-like"/>
    <property type="match status" value="1"/>
</dbReference>
<evidence type="ECO:0000313" key="1">
    <source>
        <dbReference type="EMBL" id="MBI4727011.1"/>
    </source>
</evidence>
<gene>
    <name evidence="1" type="ORF">HY768_07285</name>
</gene>
<sequence length="49" mass="5481">MNFKIEYEQEADGRWLAELPQIPGVMAYGATQREAMAKAEALALRVLAE</sequence>
<accession>A0A933ML23</accession>
<dbReference type="EMBL" id="JACQXR010000094">
    <property type="protein sequence ID" value="MBI4727011.1"/>
    <property type="molecule type" value="Genomic_DNA"/>
</dbReference>
<dbReference type="Proteomes" id="UP000736328">
    <property type="component" value="Unassembled WGS sequence"/>
</dbReference>
<protein>
    <submittedName>
        <fullName evidence="1">Type II toxin-antitoxin system HicB family antitoxin</fullName>
    </submittedName>
</protein>
<dbReference type="InterPro" id="IPR035069">
    <property type="entry name" value="TTHA1013/TTHA0281-like"/>
</dbReference>
<reference evidence="1" key="1">
    <citation type="submission" date="2020-07" db="EMBL/GenBank/DDBJ databases">
        <title>Huge and variable diversity of episymbiotic CPR bacteria and DPANN archaea in groundwater ecosystems.</title>
        <authorList>
            <person name="He C.Y."/>
            <person name="Keren R."/>
            <person name="Whittaker M."/>
            <person name="Farag I.F."/>
            <person name="Doudna J."/>
            <person name="Cate J.H.D."/>
            <person name="Banfield J.F."/>
        </authorList>
    </citation>
    <scope>NUCLEOTIDE SEQUENCE</scope>
    <source>
        <strain evidence="1">NC_groundwater_1520_Pr4_B-0.1um_53_5</strain>
    </source>
</reference>
<comment type="caution">
    <text evidence="1">The sequence shown here is derived from an EMBL/GenBank/DDBJ whole genome shotgun (WGS) entry which is preliminary data.</text>
</comment>
<dbReference type="AlphaFoldDB" id="A0A933ML23"/>
<name>A0A933ML23_UNCT6</name>
<dbReference type="Gene3D" id="3.30.160.250">
    <property type="match status" value="1"/>
</dbReference>